<evidence type="ECO:0000313" key="2">
    <source>
        <dbReference type="EMBL" id="CCI40174.1"/>
    </source>
</evidence>
<dbReference type="InterPro" id="IPR026797">
    <property type="entry name" value="HAUS_6"/>
</dbReference>
<keyword evidence="3" id="KW-1185">Reference proteome</keyword>
<dbReference type="AlphaFoldDB" id="A0A024G0I9"/>
<comment type="caution">
    <text evidence="2">The sequence shown here is derived from an EMBL/GenBank/DDBJ whole genome shotgun (WGS) entry which is preliminary data.</text>
</comment>
<reference evidence="2 3" key="1">
    <citation type="submission" date="2012-05" db="EMBL/GenBank/DDBJ databases">
        <title>Recombination and specialization in a pathogen metapopulation.</title>
        <authorList>
            <person name="Gardiner A."/>
            <person name="Kemen E."/>
            <person name="Schultz-Larsen T."/>
            <person name="MacLean D."/>
            <person name="Van Oosterhout C."/>
            <person name="Jones J.D.G."/>
        </authorList>
    </citation>
    <scope>NUCLEOTIDE SEQUENCE [LARGE SCALE GENOMIC DNA]</scope>
    <source>
        <strain evidence="2 3">Ac Nc2</strain>
    </source>
</reference>
<evidence type="ECO:0000313" key="3">
    <source>
        <dbReference type="Proteomes" id="UP000053237"/>
    </source>
</evidence>
<protein>
    <recommendedName>
        <fullName evidence="1">HAUS augmin-like complex subunit 6 N-terminal domain-containing protein</fullName>
    </recommendedName>
</protein>
<dbReference type="STRING" id="65357.A0A024G0I9"/>
<gene>
    <name evidence="2" type="ORF">BN9_009580</name>
</gene>
<dbReference type="PANTHER" id="PTHR16151:SF2">
    <property type="entry name" value="HAUS AUGMIN-LIKE COMPLEX SUBUNIT 6"/>
    <property type="match status" value="1"/>
</dbReference>
<feature type="domain" description="HAUS augmin-like complex subunit 6 N-terminal" evidence="1">
    <location>
        <begin position="14"/>
        <end position="259"/>
    </location>
</feature>
<dbReference type="GO" id="GO:1990498">
    <property type="term" value="C:mitotic spindle microtubule"/>
    <property type="evidence" value="ECO:0007669"/>
    <property type="project" value="TreeGrafter"/>
</dbReference>
<proteinExistence type="predicted"/>
<name>A0A024G0I9_9STRA</name>
<dbReference type="PANTHER" id="PTHR16151">
    <property type="entry name" value="HAUS AUGMIN-LIKE COMPLEX SUBUNIT 6"/>
    <property type="match status" value="1"/>
</dbReference>
<dbReference type="Pfam" id="PF14661">
    <property type="entry name" value="HAUS6_N"/>
    <property type="match status" value="1"/>
</dbReference>
<dbReference type="GO" id="GO:0051225">
    <property type="term" value="P:spindle assembly"/>
    <property type="evidence" value="ECO:0007669"/>
    <property type="project" value="InterPro"/>
</dbReference>
<evidence type="ECO:0000259" key="1">
    <source>
        <dbReference type="Pfam" id="PF14661"/>
    </source>
</evidence>
<dbReference type="OrthoDB" id="165327at2759"/>
<dbReference type="GO" id="GO:0008017">
    <property type="term" value="F:microtubule binding"/>
    <property type="evidence" value="ECO:0007669"/>
    <property type="project" value="TreeGrafter"/>
</dbReference>
<dbReference type="EMBL" id="CAIX01000006">
    <property type="protein sequence ID" value="CCI40174.1"/>
    <property type="molecule type" value="Genomic_DNA"/>
</dbReference>
<sequence>MLPAQWRKEHLMIQNLKLLGIENELIPVAQKKNDASKKLTSNSSKLVPGMFNQPNERMLLSILYLLLLHIPSDQKEEIRYCWPFVTLLDKSTFKSKAQIILQELERQGDLPIGSSQVSRIAAGHGPRVIDLIWRLSTYIVKNKLKNDFAAYSYVKAPGDWDKSSLRGLKGSSEIIAATQNMIVFKTQTFKKKCAERIGIQEQWASFARTLTNQIQEFSHLQRSLEEVQTNSSASLQRSIITSLDEAERKASMLTIQQGWDAIKRFSETDQTKANHKIIETAMQYADSRPRLDGSFMQEENSMPKAGRKVDLPDVVRDSRIFIAGAQNHLQHIDFKRVVDIAEMTSQGITIDDLRRYVACTQSVMKELQESVVNLRASNDLAKRETCVQLTTRRKTGMMNEFCPLTPRCESTPKKIGALSGKDQEEASLVDSLRKISMNELSEITANCVREAARKKCVEETSQDVPMENDEAVRSTFPDQLTGSVDIVARHLDYEI</sequence>
<dbReference type="GO" id="GO:0070652">
    <property type="term" value="C:HAUS complex"/>
    <property type="evidence" value="ECO:0007669"/>
    <property type="project" value="InterPro"/>
</dbReference>
<accession>A0A024G0I9</accession>
<dbReference type="InterPro" id="IPR028163">
    <property type="entry name" value="HAUS_6_N"/>
</dbReference>
<organism evidence="2 3">
    <name type="scientific">Albugo candida</name>
    <dbReference type="NCBI Taxonomy" id="65357"/>
    <lineage>
        <taxon>Eukaryota</taxon>
        <taxon>Sar</taxon>
        <taxon>Stramenopiles</taxon>
        <taxon>Oomycota</taxon>
        <taxon>Peronosporomycetes</taxon>
        <taxon>Albuginales</taxon>
        <taxon>Albuginaceae</taxon>
        <taxon>Albugo</taxon>
    </lineage>
</organism>
<dbReference type="InParanoid" id="A0A024G0I9"/>
<dbReference type="Proteomes" id="UP000053237">
    <property type="component" value="Unassembled WGS sequence"/>
</dbReference>